<evidence type="ECO:0000313" key="2">
    <source>
        <dbReference type="EMBL" id="KAK7052427.1"/>
    </source>
</evidence>
<dbReference type="AlphaFoldDB" id="A0AAW0DMD8"/>
<dbReference type="InterPro" id="IPR023213">
    <property type="entry name" value="CAT-like_dom_sf"/>
</dbReference>
<reference evidence="2 3" key="1">
    <citation type="journal article" date="2024" name="J Genomics">
        <title>Draft genome sequencing and assembly of Favolaschia claudopus CIRM-BRFM 2984 isolated from oak limbs.</title>
        <authorList>
            <person name="Navarro D."/>
            <person name="Drula E."/>
            <person name="Chaduli D."/>
            <person name="Cazenave R."/>
            <person name="Ahrendt S."/>
            <person name="Wang J."/>
            <person name="Lipzen A."/>
            <person name="Daum C."/>
            <person name="Barry K."/>
            <person name="Grigoriev I.V."/>
            <person name="Favel A."/>
            <person name="Rosso M.N."/>
            <person name="Martin F."/>
        </authorList>
    </citation>
    <scope>NUCLEOTIDE SEQUENCE [LARGE SCALE GENOMIC DNA]</scope>
    <source>
        <strain evidence="2 3">CIRM-BRFM 2984</strain>
    </source>
</reference>
<keyword evidence="3" id="KW-1185">Reference proteome</keyword>
<dbReference type="Proteomes" id="UP001362999">
    <property type="component" value="Unassembled WGS sequence"/>
</dbReference>
<organism evidence="2 3">
    <name type="scientific">Favolaschia claudopus</name>
    <dbReference type="NCBI Taxonomy" id="2862362"/>
    <lineage>
        <taxon>Eukaryota</taxon>
        <taxon>Fungi</taxon>
        <taxon>Dikarya</taxon>
        <taxon>Basidiomycota</taxon>
        <taxon>Agaricomycotina</taxon>
        <taxon>Agaricomycetes</taxon>
        <taxon>Agaricomycetidae</taxon>
        <taxon>Agaricales</taxon>
        <taxon>Marasmiineae</taxon>
        <taxon>Mycenaceae</taxon>
        <taxon>Favolaschia</taxon>
    </lineage>
</organism>
<dbReference type="Gene3D" id="3.30.559.10">
    <property type="entry name" value="Chloramphenicol acetyltransferase-like domain"/>
    <property type="match status" value="1"/>
</dbReference>
<proteinExistence type="predicted"/>
<feature type="compositionally biased region" description="Basic and acidic residues" evidence="1">
    <location>
        <begin position="399"/>
        <end position="408"/>
    </location>
</feature>
<evidence type="ECO:0000256" key="1">
    <source>
        <dbReference type="SAM" id="MobiDB-lite"/>
    </source>
</evidence>
<sequence length="527" mass="58385">MALHQRTHNESGVSARSFSRKLGPNELSYFLPSRANGLNDIFTRVVFRAPPALITPFRLQIVWAIIRIRHSLLACRIDMSPGCYDDARFVYTPALSPQDALEEAGRSLTIHDHQTGPQLDAVFISGSRQLSSRCLSRMDVVRRRDVSPGIDEFHMAFAVLHAITDGTSAHANTILTFLGGSSIPGGPPRTDDELLKILDDEWRTRWGSGRPSFEVIIPSAESRCPRVKSKFQMAAFKVDFMNIQRRAIGAHTFPRIPSHIMKQTVLEVEFDHAETASLLAQCQAKGVTLQNTVFALCNFAWIRISDDHPEINATKNLPMLFYTAISLRRHLAPLSPLASTMSLALGYGNIVLPAFIPTSANPRAIFWLRARSAHNQMRKQTQSPLLLGRAQILGAERARRAKEFARQDDEADGTLPPSNPQKHAQQPAAPSGGFPSVALMGISHLGDLGATYQRGRYPPIEFIDSVGHSRKAKGGILLFTRSAQGRFSMMLEWDAAAFPPGLVEEFYAHLVGQAHELILGDNRSYKL</sequence>
<dbReference type="EMBL" id="JAWWNJ010000007">
    <property type="protein sequence ID" value="KAK7052427.1"/>
    <property type="molecule type" value="Genomic_DNA"/>
</dbReference>
<comment type="caution">
    <text evidence="2">The sequence shown here is derived from an EMBL/GenBank/DDBJ whole genome shotgun (WGS) entry which is preliminary data.</text>
</comment>
<gene>
    <name evidence="2" type="ORF">R3P38DRAFT_2860260</name>
</gene>
<name>A0AAW0DMD8_9AGAR</name>
<feature type="region of interest" description="Disordered" evidence="1">
    <location>
        <begin position="399"/>
        <end position="430"/>
    </location>
</feature>
<protein>
    <recommendedName>
        <fullName evidence="4">Alcohol acetyltransferase</fullName>
    </recommendedName>
</protein>
<accession>A0AAW0DMD8</accession>
<evidence type="ECO:0000313" key="3">
    <source>
        <dbReference type="Proteomes" id="UP001362999"/>
    </source>
</evidence>
<evidence type="ECO:0008006" key="4">
    <source>
        <dbReference type="Google" id="ProtNLM"/>
    </source>
</evidence>